<keyword evidence="1" id="KW-0175">Coiled coil</keyword>
<keyword evidence="4" id="KW-1185">Reference proteome</keyword>
<protein>
    <submittedName>
        <fullName evidence="3">Uncharacterized protein</fullName>
    </submittedName>
</protein>
<feature type="compositionally biased region" description="Low complexity" evidence="2">
    <location>
        <begin position="63"/>
        <end position="73"/>
    </location>
</feature>
<feature type="region of interest" description="Disordered" evidence="2">
    <location>
        <begin position="63"/>
        <end position="147"/>
    </location>
</feature>
<evidence type="ECO:0000256" key="2">
    <source>
        <dbReference type="SAM" id="MobiDB-lite"/>
    </source>
</evidence>
<dbReference type="InParanoid" id="A0A165KA02"/>
<dbReference type="AlphaFoldDB" id="A0A165KA02"/>
<reference evidence="3 4" key="1">
    <citation type="journal article" date="2016" name="Mol. Biol. Evol.">
        <title>Comparative Genomics of Early-Diverging Mushroom-Forming Fungi Provides Insights into the Origins of Lignocellulose Decay Capabilities.</title>
        <authorList>
            <person name="Nagy L.G."/>
            <person name="Riley R."/>
            <person name="Tritt A."/>
            <person name="Adam C."/>
            <person name="Daum C."/>
            <person name="Floudas D."/>
            <person name="Sun H."/>
            <person name="Yadav J.S."/>
            <person name="Pangilinan J."/>
            <person name="Larsson K.H."/>
            <person name="Matsuura K."/>
            <person name="Barry K."/>
            <person name="Labutti K."/>
            <person name="Kuo R."/>
            <person name="Ohm R.A."/>
            <person name="Bhattacharya S.S."/>
            <person name="Shirouzu T."/>
            <person name="Yoshinaga Y."/>
            <person name="Martin F.M."/>
            <person name="Grigoriev I.V."/>
            <person name="Hibbett D.S."/>
        </authorList>
    </citation>
    <scope>NUCLEOTIDE SEQUENCE [LARGE SCALE GENOMIC DNA]</scope>
    <source>
        <strain evidence="3 4">HHB12029</strain>
    </source>
</reference>
<name>A0A165KA02_EXIGL</name>
<gene>
    <name evidence="3" type="ORF">EXIGLDRAFT_734115</name>
</gene>
<evidence type="ECO:0000313" key="3">
    <source>
        <dbReference type="EMBL" id="KZV96025.1"/>
    </source>
</evidence>
<evidence type="ECO:0000256" key="1">
    <source>
        <dbReference type="SAM" id="Coils"/>
    </source>
</evidence>
<dbReference type="Proteomes" id="UP000077266">
    <property type="component" value="Unassembled WGS sequence"/>
</dbReference>
<evidence type="ECO:0000313" key="4">
    <source>
        <dbReference type="Proteomes" id="UP000077266"/>
    </source>
</evidence>
<accession>A0A165KA02</accession>
<feature type="region of interest" description="Disordered" evidence="2">
    <location>
        <begin position="179"/>
        <end position="216"/>
    </location>
</feature>
<proteinExistence type="predicted"/>
<organism evidence="3 4">
    <name type="scientific">Exidia glandulosa HHB12029</name>
    <dbReference type="NCBI Taxonomy" id="1314781"/>
    <lineage>
        <taxon>Eukaryota</taxon>
        <taxon>Fungi</taxon>
        <taxon>Dikarya</taxon>
        <taxon>Basidiomycota</taxon>
        <taxon>Agaricomycotina</taxon>
        <taxon>Agaricomycetes</taxon>
        <taxon>Auriculariales</taxon>
        <taxon>Exidiaceae</taxon>
        <taxon>Exidia</taxon>
    </lineage>
</organism>
<sequence length="216" mass="23887">MQKALDGERERAEKLEEKLRRVMAERDALANRARALEGENKALRSTEQHDEQIPFVARMLRAQLQHQSSAESSSADELEHELFWPGASQTQPLQVRPQRARSPRQDIAFGTRADNATPRPFASPPLRSYTFPEPAQAQTRPSQIPMRTNAVRVRHGPSHSISSIPVPLPSSATIEHAGALSGLDRARSPGLHGPRRPNTAGGASGRPRRQALLDTR</sequence>
<dbReference type="EMBL" id="KV425948">
    <property type="protein sequence ID" value="KZV96025.1"/>
    <property type="molecule type" value="Genomic_DNA"/>
</dbReference>
<feature type="compositionally biased region" description="Polar residues" evidence="2">
    <location>
        <begin position="136"/>
        <end position="146"/>
    </location>
</feature>
<feature type="coiled-coil region" evidence="1">
    <location>
        <begin position="5"/>
        <end position="46"/>
    </location>
</feature>